<gene>
    <name evidence="1" type="ORF">WKW82_11565</name>
</gene>
<evidence type="ECO:0000313" key="1">
    <source>
        <dbReference type="EMBL" id="MEJ8847292.1"/>
    </source>
</evidence>
<accession>A0ABU8WIE9</accession>
<evidence type="ECO:0000313" key="2">
    <source>
        <dbReference type="Proteomes" id="UP001385892"/>
    </source>
</evidence>
<name>A0ABU8WIE9_9BURK</name>
<evidence type="ECO:0008006" key="3">
    <source>
        <dbReference type="Google" id="ProtNLM"/>
    </source>
</evidence>
<dbReference type="Proteomes" id="UP001385892">
    <property type="component" value="Unassembled WGS sequence"/>
</dbReference>
<dbReference type="InterPro" id="IPR050445">
    <property type="entry name" value="Bact_polysacc_biosynth/exp"/>
</dbReference>
<proteinExistence type="predicted"/>
<dbReference type="Gene3D" id="3.40.50.300">
    <property type="entry name" value="P-loop containing nucleotide triphosphate hydrolases"/>
    <property type="match status" value="1"/>
</dbReference>
<dbReference type="RefSeq" id="WP_340342444.1">
    <property type="nucleotide sequence ID" value="NZ_JBBKZT010000005.1"/>
</dbReference>
<dbReference type="PANTHER" id="PTHR32309">
    <property type="entry name" value="TYROSINE-PROTEIN KINASE"/>
    <property type="match status" value="1"/>
</dbReference>
<sequence>MKSHDSLLAARITLAMLEQLPARDDGGHVVLVTSAMAGEGKSFVSRMLAHESAQTTLGDIGLVSTGFIDATMGTKLVDTSIHATRTPHLFYIPFSQEQRADELYNATAVAAGIVALRARFQLSLIDGPVLADCGALLTRVDAVLLVVDAGRTSPRQVRRALSEAAVAPSDIAGVVLNHAPQPLPAWMGCD</sequence>
<reference evidence="1 2" key="1">
    <citation type="submission" date="2024-03" db="EMBL/GenBank/DDBJ databases">
        <title>Novel species of the genus Variovorax.</title>
        <authorList>
            <person name="Liu Q."/>
            <person name="Xin Y.-H."/>
        </authorList>
    </citation>
    <scope>NUCLEOTIDE SEQUENCE [LARGE SCALE GENOMIC DNA]</scope>
    <source>
        <strain evidence="1 2">KACC 18900</strain>
    </source>
</reference>
<dbReference type="InterPro" id="IPR027417">
    <property type="entry name" value="P-loop_NTPase"/>
</dbReference>
<dbReference type="EMBL" id="JBBKZT010000005">
    <property type="protein sequence ID" value="MEJ8847292.1"/>
    <property type="molecule type" value="Genomic_DNA"/>
</dbReference>
<comment type="caution">
    <text evidence="1">The sequence shown here is derived from an EMBL/GenBank/DDBJ whole genome shotgun (WGS) entry which is preliminary data.</text>
</comment>
<dbReference type="PANTHER" id="PTHR32309:SF13">
    <property type="entry name" value="FERRIC ENTEROBACTIN TRANSPORT PROTEIN FEPE"/>
    <property type="match status" value="1"/>
</dbReference>
<keyword evidence="2" id="KW-1185">Reference proteome</keyword>
<protein>
    <recommendedName>
        <fullName evidence="3">Tyrosine-protein kinase family protein</fullName>
    </recommendedName>
</protein>
<dbReference type="SUPFAM" id="SSF52540">
    <property type="entry name" value="P-loop containing nucleoside triphosphate hydrolases"/>
    <property type="match status" value="1"/>
</dbReference>
<organism evidence="1 2">
    <name type="scientific">Variovorax rhizosphaerae</name>
    <dbReference type="NCBI Taxonomy" id="1836200"/>
    <lineage>
        <taxon>Bacteria</taxon>
        <taxon>Pseudomonadati</taxon>
        <taxon>Pseudomonadota</taxon>
        <taxon>Betaproteobacteria</taxon>
        <taxon>Burkholderiales</taxon>
        <taxon>Comamonadaceae</taxon>
        <taxon>Variovorax</taxon>
    </lineage>
</organism>